<feature type="transmembrane region" description="Helical" evidence="1">
    <location>
        <begin position="12"/>
        <end position="35"/>
    </location>
</feature>
<organism evidence="2 3">
    <name type="scientific">Leuconostoc mesenteroides subsp. mesenteroides (strain ATCC 8293 / DSM 20343 / BCRC 11652 / CCM 1803 / JCM 6124 / NCDO 523 / NBRC 100496 / NCIMB 8023 / NCTC 12954 / NRRL B-1118 / 37Y)</name>
    <dbReference type="NCBI Taxonomy" id="203120"/>
    <lineage>
        <taxon>Bacteria</taxon>
        <taxon>Bacillati</taxon>
        <taxon>Bacillota</taxon>
        <taxon>Bacilli</taxon>
        <taxon>Lactobacillales</taxon>
        <taxon>Lactobacillaceae</taxon>
        <taxon>Leuconostoc</taxon>
    </lineage>
</organism>
<sequence>MKLIKWCSQHKWTYIFFILAFIIVPVLIEYIPLFFGQHLIKGDWLSFWGSYLGFLPAGLITYIVLEFQFKRQEGIDKKNFEEQLKKQKQEFLFEKRFEDLTWARNSAMSIWLASSEIIFVCESVEQSSEGMVFIYNEVTKHYNFIKNNHNELASWIEEQMTSESENYDFKKMDIIATEAGKRLSQIRHNMENKNVSEVLKSAKAFRKYYRELKNAITLEKTSIKNELID</sequence>
<dbReference type="Proteomes" id="UP000000362">
    <property type="component" value="Chromosome"/>
</dbReference>
<gene>
    <name evidence="2" type="ordered locus">LEUM_1656</name>
</gene>
<evidence type="ECO:0000313" key="3">
    <source>
        <dbReference type="Proteomes" id="UP000000362"/>
    </source>
</evidence>
<dbReference type="EnsemblBacteria" id="ABJ62748">
    <property type="protein sequence ID" value="ABJ62748"/>
    <property type="gene ID" value="LEUM_1656"/>
</dbReference>
<proteinExistence type="predicted"/>
<reference evidence="2 3" key="1">
    <citation type="journal article" date="2006" name="Proc. Natl. Acad. Sci. U.S.A.">
        <title>Comparative genomics of the lactic acid bacteria.</title>
        <authorList>
            <person name="Makarova K."/>
            <person name="Slesarev A."/>
            <person name="Wolf Y."/>
            <person name="Sorokin A."/>
            <person name="Mirkin B."/>
            <person name="Koonin E."/>
            <person name="Pavlov A."/>
            <person name="Pavlova N."/>
            <person name="Karamychev V."/>
            <person name="Polouchine N."/>
            <person name="Shakhova V."/>
            <person name="Grigoriev I."/>
            <person name="Lou Y."/>
            <person name="Rohksar D."/>
            <person name="Lucas S."/>
            <person name="Huang K."/>
            <person name="Goodstein D.M."/>
            <person name="Hawkins T."/>
            <person name="Plengvidhya V."/>
            <person name="Welker D."/>
            <person name="Hughes J."/>
            <person name="Goh Y."/>
            <person name="Benson A."/>
            <person name="Baldwin K."/>
            <person name="Lee J.H."/>
            <person name="Diaz-Muniz I."/>
            <person name="Dosti B."/>
            <person name="Smeianov V."/>
            <person name="Wechter W."/>
            <person name="Barabote R."/>
            <person name="Lorca G."/>
            <person name="Altermann E."/>
            <person name="Barrangou R."/>
            <person name="Ganesan B."/>
            <person name="Xie Y."/>
            <person name="Rawsthorne H."/>
            <person name="Tamir D."/>
            <person name="Parker C."/>
            <person name="Breidt F."/>
            <person name="Broadbent J."/>
            <person name="Hutkins R."/>
            <person name="O'Sullivan D."/>
            <person name="Steele J."/>
            <person name="Unlu G."/>
            <person name="Saier M."/>
            <person name="Klaenhammer T."/>
            <person name="Richardson P."/>
            <person name="Kozyavkin S."/>
            <person name="Weimer B."/>
            <person name="Mills D."/>
        </authorList>
    </citation>
    <scope>NUCLEOTIDE SEQUENCE [LARGE SCALE GENOMIC DNA]</scope>
    <source>
        <strain evidence="3">ATCC 8293 / DSM 20343 / BCRC 11652 / CCM 1803 / JCM 6124 / NCDO 523 / NBRC 100496 / NCIMB 8023 / NCTC 12954 / NRRL B-1118 / 37Y</strain>
    </source>
</reference>
<dbReference type="EMBL" id="CP000414">
    <property type="protein sequence ID" value="ABJ62748.1"/>
    <property type="molecule type" value="Genomic_DNA"/>
</dbReference>
<keyword evidence="1" id="KW-1133">Transmembrane helix</keyword>
<keyword evidence="1" id="KW-0812">Transmembrane</keyword>
<name>Q03VM4_LEUMM</name>
<keyword evidence="3" id="KW-1185">Reference proteome</keyword>
<dbReference type="RefSeq" id="WP_011680292.1">
    <property type="nucleotide sequence ID" value="NC_008531.1"/>
</dbReference>
<dbReference type="KEGG" id="lme:LEUM_1656"/>
<protein>
    <submittedName>
        <fullName evidence="2">Uncharacterized protein</fullName>
    </submittedName>
</protein>
<dbReference type="GeneID" id="29575829"/>
<keyword evidence="1" id="KW-0472">Membrane</keyword>
<feature type="transmembrane region" description="Helical" evidence="1">
    <location>
        <begin position="47"/>
        <end position="65"/>
    </location>
</feature>
<dbReference type="AlphaFoldDB" id="Q03VM4"/>
<evidence type="ECO:0000256" key="1">
    <source>
        <dbReference type="SAM" id="Phobius"/>
    </source>
</evidence>
<evidence type="ECO:0000313" key="2">
    <source>
        <dbReference type="EMBL" id="ABJ62748.1"/>
    </source>
</evidence>
<dbReference type="HOGENOM" id="CLU_1208610_0_0_9"/>
<accession>Q03VM4</accession>